<evidence type="ECO:0000256" key="1">
    <source>
        <dbReference type="ARBA" id="ARBA00004447"/>
    </source>
</evidence>
<evidence type="ECO:0000256" key="2">
    <source>
        <dbReference type="ARBA" id="ARBA00009239"/>
    </source>
</evidence>
<protein>
    <recommendedName>
        <fullName evidence="9">Hexosyltransferase</fullName>
        <ecNumber evidence="9">2.4.1.-</ecNumber>
    </recommendedName>
</protein>
<reference evidence="10" key="1">
    <citation type="submission" date="2022-01" db="UniProtKB">
        <authorList>
            <consortium name="EnsemblMetazoa"/>
        </authorList>
    </citation>
    <scope>IDENTIFICATION</scope>
</reference>
<sequence>MSKQVRVWGLRTLSRLWLLAGSLSILSLLLLGRCGIQETNTSTGVYPVEVIEGTPGEGYATLLEQREEENRAEVARLAGEIRSLKLRILQLTQAQEHSSSTDWNASECSMHVKKQIEKAELTHGLYLNNEYEMISFNHFTLNRVYPIDLGLGKRVVEKPIGFRRKDLYQALQSAVDSLNKNLTKNKYTLDDFVEGIYRTEPTTGTEYELYFRNKLAKSGFTRVTVLRPFAPLMPISTASVTSKKELIHIILPLSGRVQTFQGFMEKFVKIGLKNDRRVLLTVVYFGEEGLAEARLIMSKSAGRNSAFLRLLALNETFSRSKGLKVGAERPWEEPGVLGEDVLLFFCDVDIVFSARFLERCRWNASPGRSVYYPVVFSLYNPMVVYTLQGRKIPSETEQLLISRDTGFWRDFGYGMTCQYKSDLQRVRGFSEDTVGWGGEDVALYRKYVRSSIKVIRATDPGIFHIWHHKVCEGTGRPDQYRACIRSRALNEASHAQLGFLAFPTNSSQHRTYHQP</sequence>
<dbReference type="EnsemblMetazoa" id="XM_024227061.1">
    <property type="protein sequence ID" value="XP_024082829.1"/>
    <property type="gene ID" value="LOC112126951"/>
</dbReference>
<name>A0A8I6SGD9_CIMLE</name>
<keyword evidence="4" id="KW-0812">Transmembrane</keyword>
<dbReference type="InterPro" id="IPR029044">
    <property type="entry name" value="Nucleotide-diphossugar_trans"/>
</dbReference>
<dbReference type="EC" id="2.4.1.-" evidence="9"/>
<dbReference type="InterPro" id="IPR051227">
    <property type="entry name" value="CS_glycosyltransferase"/>
</dbReference>
<keyword evidence="11" id="KW-1185">Reference proteome</keyword>
<keyword evidence="3 9" id="KW-0808">Transferase</keyword>
<keyword evidence="8" id="KW-0472">Membrane</keyword>
<organism evidence="10 11">
    <name type="scientific">Cimex lectularius</name>
    <name type="common">Bed bug</name>
    <name type="synonym">Acanthia lectularia</name>
    <dbReference type="NCBI Taxonomy" id="79782"/>
    <lineage>
        <taxon>Eukaryota</taxon>
        <taxon>Metazoa</taxon>
        <taxon>Ecdysozoa</taxon>
        <taxon>Arthropoda</taxon>
        <taxon>Hexapoda</taxon>
        <taxon>Insecta</taxon>
        <taxon>Pterygota</taxon>
        <taxon>Neoptera</taxon>
        <taxon>Paraneoptera</taxon>
        <taxon>Hemiptera</taxon>
        <taxon>Heteroptera</taxon>
        <taxon>Panheteroptera</taxon>
        <taxon>Cimicomorpha</taxon>
        <taxon>Cimicidae</taxon>
        <taxon>Cimex</taxon>
    </lineage>
</organism>
<dbReference type="SUPFAM" id="SSF53448">
    <property type="entry name" value="Nucleotide-diphospho-sugar transferases"/>
    <property type="match status" value="1"/>
</dbReference>
<evidence type="ECO:0000256" key="6">
    <source>
        <dbReference type="ARBA" id="ARBA00022989"/>
    </source>
</evidence>
<evidence type="ECO:0000256" key="9">
    <source>
        <dbReference type="RuleBase" id="RU364016"/>
    </source>
</evidence>
<dbReference type="Gene3D" id="3.90.550.10">
    <property type="entry name" value="Spore Coat Polysaccharide Biosynthesis Protein SpsA, Chain A"/>
    <property type="match status" value="1"/>
</dbReference>
<evidence type="ECO:0000256" key="8">
    <source>
        <dbReference type="ARBA" id="ARBA00023136"/>
    </source>
</evidence>
<evidence type="ECO:0000256" key="7">
    <source>
        <dbReference type="ARBA" id="ARBA00023034"/>
    </source>
</evidence>
<dbReference type="AlphaFoldDB" id="A0A8I6SGD9"/>
<evidence type="ECO:0000313" key="10">
    <source>
        <dbReference type="EnsemblMetazoa" id="XP_024082829.1"/>
    </source>
</evidence>
<dbReference type="GO" id="GO:0047238">
    <property type="term" value="F:glucuronosyl-N-acetylgalactosaminyl-proteoglycan 4-beta-N-acetylgalactosaminyltransferase activity"/>
    <property type="evidence" value="ECO:0007669"/>
    <property type="project" value="TreeGrafter"/>
</dbReference>
<evidence type="ECO:0000313" key="11">
    <source>
        <dbReference type="Proteomes" id="UP000494040"/>
    </source>
</evidence>
<evidence type="ECO:0000256" key="5">
    <source>
        <dbReference type="ARBA" id="ARBA00022968"/>
    </source>
</evidence>
<keyword evidence="7 9" id="KW-0333">Golgi apparatus</keyword>
<dbReference type="Pfam" id="PF05679">
    <property type="entry name" value="CHGN"/>
    <property type="match status" value="1"/>
</dbReference>
<evidence type="ECO:0000256" key="4">
    <source>
        <dbReference type="ARBA" id="ARBA00022692"/>
    </source>
</evidence>
<dbReference type="PANTHER" id="PTHR12369:SF45">
    <property type="entry name" value="HEXOSYLTRANSFERASE"/>
    <property type="match status" value="1"/>
</dbReference>
<dbReference type="KEGG" id="clec:112126951"/>
<comment type="similarity">
    <text evidence="2 9">Belongs to the chondroitin N-acetylgalactosaminyltransferase family.</text>
</comment>
<dbReference type="RefSeq" id="XP_024082829.1">
    <property type="nucleotide sequence ID" value="XM_024227061.1"/>
</dbReference>
<evidence type="ECO:0000256" key="3">
    <source>
        <dbReference type="ARBA" id="ARBA00022679"/>
    </source>
</evidence>
<keyword evidence="6" id="KW-1133">Transmembrane helix</keyword>
<dbReference type="OMA" id="IVVYFGE"/>
<dbReference type="GO" id="GO:0032580">
    <property type="term" value="C:Golgi cisterna membrane"/>
    <property type="evidence" value="ECO:0007669"/>
    <property type="project" value="UniProtKB-SubCell"/>
</dbReference>
<dbReference type="PANTHER" id="PTHR12369">
    <property type="entry name" value="CHONDROITIN SYNTHASE"/>
    <property type="match status" value="1"/>
</dbReference>
<proteinExistence type="inferred from homology"/>
<dbReference type="InterPro" id="IPR008428">
    <property type="entry name" value="Chond_GalNAc"/>
</dbReference>
<dbReference type="GeneID" id="112126951"/>
<dbReference type="CTD" id="36079"/>
<accession>A0A8I6SGD9</accession>
<comment type="subcellular location">
    <subcellularLocation>
        <location evidence="1 9">Golgi apparatus</location>
        <location evidence="1 9">Golgi stack membrane</location>
        <topology evidence="1 9">Single-pass type II membrane protein</topology>
    </subcellularLocation>
</comment>
<dbReference type="Proteomes" id="UP000494040">
    <property type="component" value="Unassembled WGS sequence"/>
</dbReference>
<dbReference type="OrthoDB" id="431432at2759"/>
<keyword evidence="5 9" id="KW-0735">Signal-anchor</keyword>